<evidence type="ECO:0000256" key="5">
    <source>
        <dbReference type="ARBA" id="ARBA00022989"/>
    </source>
</evidence>
<organism evidence="9">
    <name type="scientific">Planktothricoides sp. SpSt-374</name>
    <dbReference type="NCBI Taxonomy" id="2282167"/>
    <lineage>
        <taxon>Bacteria</taxon>
        <taxon>Bacillati</taxon>
        <taxon>Cyanobacteriota</taxon>
        <taxon>Cyanophyceae</taxon>
        <taxon>Oscillatoriophycideae</taxon>
        <taxon>Oscillatoriales</taxon>
        <taxon>Oscillatoriaceae</taxon>
        <taxon>Planktothricoides</taxon>
    </lineage>
</organism>
<dbReference type="GO" id="GO:0005886">
    <property type="term" value="C:plasma membrane"/>
    <property type="evidence" value="ECO:0007669"/>
    <property type="project" value="UniProtKB-SubCell"/>
</dbReference>
<evidence type="ECO:0000256" key="6">
    <source>
        <dbReference type="ARBA" id="ARBA00023136"/>
    </source>
</evidence>
<evidence type="ECO:0000256" key="7">
    <source>
        <dbReference type="SAM" id="Phobius"/>
    </source>
</evidence>
<dbReference type="PANTHER" id="PTHR42920:SF5">
    <property type="entry name" value="EAMA DOMAIN-CONTAINING PROTEIN"/>
    <property type="match status" value="1"/>
</dbReference>
<dbReference type="InterPro" id="IPR051258">
    <property type="entry name" value="Diverse_Substrate_Transporter"/>
</dbReference>
<feature type="domain" description="EamA" evidence="8">
    <location>
        <begin position="183"/>
        <end position="318"/>
    </location>
</feature>
<sequence length="346" mass="36772">MESIATKIANFRDKIPARAYLLLAVIIFATASSIVRQLTQIGEQNPIAGKNPISFCNVLFVGNIVALMVLVAIYGKHWHISNIKKLSGKHWLGLSATAILSVALAPSLTFMALSQTTVNNVVLIGRIETPLILALSVILLGERVNRWVVTGAAVSFVGVILTILLQQPAGDMGEMGMGFTVGKGELMALKGAVALAISTIISKVTLKQIPLGIFSIFRTAVGTAVFAAIVVQMYGVNHFVTVFSPLLWQWMLFYGGVIVVGGQLLWFNGLKKAGASDVSMATSFSPIAGILAAYLLLGELPTTAHYIGGSLILAGIAINQIGLRQKIAPIEVKVKNMDMEAGFKGV</sequence>
<dbReference type="InterPro" id="IPR037185">
    <property type="entry name" value="EmrE-like"/>
</dbReference>
<comment type="subcellular location">
    <subcellularLocation>
        <location evidence="1">Cell membrane</location>
        <topology evidence="1">Multi-pass membrane protein</topology>
    </subcellularLocation>
</comment>
<evidence type="ECO:0000256" key="2">
    <source>
        <dbReference type="ARBA" id="ARBA00007362"/>
    </source>
</evidence>
<dbReference type="PANTHER" id="PTHR42920">
    <property type="entry name" value="OS03G0707200 PROTEIN-RELATED"/>
    <property type="match status" value="1"/>
</dbReference>
<evidence type="ECO:0000256" key="3">
    <source>
        <dbReference type="ARBA" id="ARBA00022475"/>
    </source>
</evidence>
<feature type="transmembrane region" description="Helical" evidence="7">
    <location>
        <begin position="186"/>
        <end position="206"/>
    </location>
</feature>
<keyword evidence="6 7" id="KW-0472">Membrane</keyword>
<feature type="transmembrane region" description="Helical" evidence="7">
    <location>
        <begin position="20"/>
        <end position="38"/>
    </location>
</feature>
<evidence type="ECO:0000259" key="8">
    <source>
        <dbReference type="Pfam" id="PF00892"/>
    </source>
</evidence>
<feature type="transmembrane region" description="Helical" evidence="7">
    <location>
        <begin position="58"/>
        <end position="79"/>
    </location>
</feature>
<protein>
    <submittedName>
        <fullName evidence="9">EamA family transporter</fullName>
    </submittedName>
</protein>
<gene>
    <name evidence="9" type="ORF">ENR15_24525</name>
</gene>
<name>A0A7C3VKP3_9CYAN</name>
<feature type="domain" description="EamA" evidence="8">
    <location>
        <begin position="20"/>
        <end position="163"/>
    </location>
</feature>
<feature type="transmembrane region" description="Helical" evidence="7">
    <location>
        <begin position="247"/>
        <end position="266"/>
    </location>
</feature>
<proteinExistence type="inferred from homology"/>
<comment type="caution">
    <text evidence="9">The sequence shown here is derived from an EMBL/GenBank/DDBJ whole genome shotgun (WGS) entry which is preliminary data.</text>
</comment>
<feature type="transmembrane region" description="Helical" evidence="7">
    <location>
        <begin position="147"/>
        <end position="166"/>
    </location>
</feature>
<reference evidence="9" key="1">
    <citation type="journal article" date="2020" name="mSystems">
        <title>Genome- and Community-Level Interaction Insights into Carbon Utilization and Element Cycling Functions of Hydrothermarchaeota in Hydrothermal Sediment.</title>
        <authorList>
            <person name="Zhou Z."/>
            <person name="Liu Y."/>
            <person name="Xu W."/>
            <person name="Pan J."/>
            <person name="Luo Z.H."/>
            <person name="Li M."/>
        </authorList>
    </citation>
    <scope>NUCLEOTIDE SEQUENCE [LARGE SCALE GENOMIC DNA]</scope>
    <source>
        <strain evidence="9">SpSt-374</strain>
    </source>
</reference>
<feature type="transmembrane region" description="Helical" evidence="7">
    <location>
        <begin position="278"/>
        <end position="297"/>
    </location>
</feature>
<keyword evidence="4 7" id="KW-0812">Transmembrane</keyword>
<evidence type="ECO:0000256" key="4">
    <source>
        <dbReference type="ARBA" id="ARBA00022692"/>
    </source>
</evidence>
<accession>A0A7C3VKP3</accession>
<dbReference type="SUPFAM" id="SSF103481">
    <property type="entry name" value="Multidrug resistance efflux transporter EmrE"/>
    <property type="match status" value="2"/>
</dbReference>
<keyword evidence="3" id="KW-1003">Cell membrane</keyword>
<comment type="similarity">
    <text evidence="2">Belongs to the EamA transporter family.</text>
</comment>
<keyword evidence="5 7" id="KW-1133">Transmembrane helix</keyword>
<feature type="transmembrane region" description="Helical" evidence="7">
    <location>
        <begin position="303"/>
        <end position="323"/>
    </location>
</feature>
<evidence type="ECO:0000256" key="1">
    <source>
        <dbReference type="ARBA" id="ARBA00004651"/>
    </source>
</evidence>
<dbReference type="EMBL" id="DSPX01000254">
    <property type="protein sequence ID" value="HGG03713.1"/>
    <property type="molecule type" value="Genomic_DNA"/>
</dbReference>
<feature type="transmembrane region" description="Helical" evidence="7">
    <location>
        <begin position="213"/>
        <end position="235"/>
    </location>
</feature>
<feature type="transmembrane region" description="Helical" evidence="7">
    <location>
        <begin position="91"/>
        <end position="114"/>
    </location>
</feature>
<dbReference type="AlphaFoldDB" id="A0A7C3VKP3"/>
<dbReference type="Pfam" id="PF00892">
    <property type="entry name" value="EamA"/>
    <property type="match status" value="2"/>
</dbReference>
<evidence type="ECO:0000313" key="9">
    <source>
        <dbReference type="EMBL" id="HGG03713.1"/>
    </source>
</evidence>
<dbReference type="InterPro" id="IPR000620">
    <property type="entry name" value="EamA_dom"/>
</dbReference>
<feature type="transmembrane region" description="Helical" evidence="7">
    <location>
        <begin position="120"/>
        <end position="140"/>
    </location>
</feature>